<organism evidence="1 2">
    <name type="scientific">Nocardioides albidus</name>
    <dbReference type="NCBI Taxonomy" id="1517589"/>
    <lineage>
        <taxon>Bacteria</taxon>
        <taxon>Bacillati</taxon>
        <taxon>Actinomycetota</taxon>
        <taxon>Actinomycetes</taxon>
        <taxon>Propionibacteriales</taxon>
        <taxon>Nocardioidaceae</taxon>
        <taxon>Nocardioides</taxon>
    </lineage>
</organism>
<keyword evidence="2" id="KW-1185">Reference proteome</keyword>
<dbReference type="AlphaFoldDB" id="A0A5C4VWE8"/>
<dbReference type="Gene3D" id="3.40.630.30">
    <property type="match status" value="1"/>
</dbReference>
<dbReference type="EMBL" id="VDMP01000024">
    <property type="protein sequence ID" value="TNM39766.1"/>
    <property type="molecule type" value="Genomic_DNA"/>
</dbReference>
<proteinExistence type="predicted"/>
<reference evidence="1 2" key="1">
    <citation type="journal article" date="2016" name="Int. J. Syst. Evol. Microbiol.">
        <title>Nocardioides albidus sp. nov., an actinobacterium isolated from garden soil.</title>
        <authorList>
            <person name="Singh H."/>
            <person name="Du J."/>
            <person name="Trinh H."/>
            <person name="Won K."/>
            <person name="Yang J.E."/>
            <person name="Yin C."/>
            <person name="Kook M."/>
            <person name="Yi T.H."/>
        </authorList>
    </citation>
    <scope>NUCLEOTIDE SEQUENCE [LARGE SCALE GENOMIC DNA]</scope>
    <source>
        <strain evidence="1 2">CCTCC AB 2015297</strain>
    </source>
</reference>
<evidence type="ECO:0000313" key="1">
    <source>
        <dbReference type="EMBL" id="TNM39766.1"/>
    </source>
</evidence>
<name>A0A5C4VWE8_9ACTN</name>
<gene>
    <name evidence="1" type="ORF">FHP29_12980</name>
</gene>
<dbReference type="InterPro" id="IPR016181">
    <property type="entry name" value="Acyl_CoA_acyltransferase"/>
</dbReference>
<comment type="caution">
    <text evidence="1">The sequence shown here is derived from an EMBL/GenBank/DDBJ whole genome shotgun (WGS) entry which is preliminary data.</text>
</comment>
<evidence type="ECO:0000313" key="2">
    <source>
        <dbReference type="Proteomes" id="UP000313231"/>
    </source>
</evidence>
<sequence>MIRERREQDLGRLADMLLELPDGPGVLAGRSPRTWLTEIEADLSWVFDQAPVSVAPTRNVVGHVQVYRPPADVAWVDRAAEAAGVAPERLLVIGRLFVRRMKHDQGIARYLLKEAVGQIAAQGQVAVLDPDGLALVPPALVTRLRFAGDPPVLGPLSG</sequence>
<protein>
    <recommendedName>
        <fullName evidence="3">GNAT family N-acetyltransferase</fullName>
    </recommendedName>
</protein>
<evidence type="ECO:0008006" key="3">
    <source>
        <dbReference type="Google" id="ProtNLM"/>
    </source>
</evidence>
<accession>A0A5C4VWE8</accession>
<dbReference type="Proteomes" id="UP000313231">
    <property type="component" value="Unassembled WGS sequence"/>
</dbReference>
<dbReference type="RefSeq" id="WP_139623255.1">
    <property type="nucleotide sequence ID" value="NZ_VDMP01000024.1"/>
</dbReference>
<dbReference type="SUPFAM" id="SSF55729">
    <property type="entry name" value="Acyl-CoA N-acyltransferases (Nat)"/>
    <property type="match status" value="1"/>
</dbReference>
<dbReference type="OrthoDB" id="5148923at2"/>